<feature type="region of interest" description="Disordered" evidence="2">
    <location>
        <begin position="140"/>
        <end position="172"/>
    </location>
</feature>
<dbReference type="OrthoDB" id="5970at2759"/>
<dbReference type="InterPro" id="IPR050907">
    <property type="entry name" value="SRSF"/>
</dbReference>
<protein>
    <recommendedName>
        <fullName evidence="3">RRM domain-containing protein</fullName>
    </recommendedName>
</protein>
<evidence type="ECO:0000259" key="3">
    <source>
        <dbReference type="PROSITE" id="PS50102"/>
    </source>
</evidence>
<dbReference type="InterPro" id="IPR000504">
    <property type="entry name" value="RRM_dom"/>
</dbReference>
<sequence>MSSSGSDHHGSKNHSQRSGRSDSHSNTPPRRRSRSRSVNHAAEQLGRLHICNFDESLRKDDLKDAFGKSLAAVETVEQLVHKNDLFCILAKLFSKFGDIDNVWLASYPPLFAFVTFKAKEDAADALKEMNNAYIGRNKIKVATAHPPRKQGERGPPRRYGGGYRGSGGPRSYGGYGGRGGGYGGGYGGRSGNSRSYGGGGYRSSYSGSGNNSDRRVSPGSLSSKMKAVFILFAGCAVMRFGCP</sequence>
<dbReference type="Gene3D" id="3.30.70.330">
    <property type="match status" value="1"/>
</dbReference>
<dbReference type="Pfam" id="PF00076">
    <property type="entry name" value="RRM_1"/>
    <property type="match status" value="1"/>
</dbReference>
<evidence type="ECO:0000313" key="5">
    <source>
        <dbReference type="Proteomes" id="UP000276991"/>
    </source>
</evidence>
<gene>
    <name evidence="4" type="ORF">NAV_LOCUS4599</name>
</gene>
<reference evidence="4 5" key="1">
    <citation type="submission" date="2018-08" db="EMBL/GenBank/DDBJ databases">
        <authorList>
            <person name="Laetsch R D."/>
            <person name="Stevens L."/>
            <person name="Kumar S."/>
            <person name="Blaxter L. M."/>
        </authorList>
    </citation>
    <scope>NUCLEOTIDE SEQUENCE [LARGE SCALE GENOMIC DNA]</scope>
</reference>
<dbReference type="EMBL" id="UPTC01000703">
    <property type="protein sequence ID" value="VBB29808.1"/>
    <property type="molecule type" value="Genomic_DNA"/>
</dbReference>
<keyword evidence="1" id="KW-0694">RNA-binding</keyword>
<feature type="compositionally biased region" description="Low complexity" evidence="2">
    <location>
        <begin position="202"/>
        <end position="211"/>
    </location>
</feature>
<dbReference type="STRING" id="6277.A0A498S8L5"/>
<accession>A0A498S8L5</accession>
<dbReference type="PROSITE" id="PS50102">
    <property type="entry name" value="RRM"/>
    <property type="match status" value="1"/>
</dbReference>
<dbReference type="InterPro" id="IPR012677">
    <property type="entry name" value="Nucleotide-bd_a/b_plait_sf"/>
</dbReference>
<feature type="compositionally biased region" description="Gly residues" evidence="2">
    <location>
        <begin position="159"/>
        <end position="172"/>
    </location>
</feature>
<name>A0A498S8L5_ACAVI</name>
<feature type="compositionally biased region" description="Basic and acidic residues" evidence="2">
    <location>
        <begin position="1"/>
        <end position="10"/>
    </location>
</feature>
<feature type="region of interest" description="Disordered" evidence="2">
    <location>
        <begin position="197"/>
        <end position="219"/>
    </location>
</feature>
<organism evidence="4 5">
    <name type="scientific">Acanthocheilonema viteae</name>
    <name type="common">Filarial nematode worm</name>
    <name type="synonym">Dipetalonema viteae</name>
    <dbReference type="NCBI Taxonomy" id="6277"/>
    <lineage>
        <taxon>Eukaryota</taxon>
        <taxon>Metazoa</taxon>
        <taxon>Ecdysozoa</taxon>
        <taxon>Nematoda</taxon>
        <taxon>Chromadorea</taxon>
        <taxon>Rhabditida</taxon>
        <taxon>Spirurina</taxon>
        <taxon>Spiruromorpha</taxon>
        <taxon>Filarioidea</taxon>
        <taxon>Onchocercidae</taxon>
        <taxon>Acanthocheilonema</taxon>
    </lineage>
</organism>
<dbReference type="InterPro" id="IPR035979">
    <property type="entry name" value="RBD_domain_sf"/>
</dbReference>
<evidence type="ECO:0000256" key="2">
    <source>
        <dbReference type="SAM" id="MobiDB-lite"/>
    </source>
</evidence>
<proteinExistence type="predicted"/>
<dbReference type="AlphaFoldDB" id="A0A498S8L5"/>
<keyword evidence="5" id="KW-1185">Reference proteome</keyword>
<dbReference type="GO" id="GO:0003723">
    <property type="term" value="F:RNA binding"/>
    <property type="evidence" value="ECO:0007669"/>
    <property type="project" value="UniProtKB-UniRule"/>
</dbReference>
<dbReference type="Proteomes" id="UP000276991">
    <property type="component" value="Unassembled WGS sequence"/>
</dbReference>
<feature type="domain" description="RRM" evidence="3">
    <location>
        <begin position="46"/>
        <end position="146"/>
    </location>
</feature>
<dbReference type="SUPFAM" id="SSF54928">
    <property type="entry name" value="RNA-binding domain, RBD"/>
    <property type="match status" value="1"/>
</dbReference>
<feature type="region of interest" description="Disordered" evidence="2">
    <location>
        <begin position="1"/>
        <end position="39"/>
    </location>
</feature>
<evidence type="ECO:0000256" key="1">
    <source>
        <dbReference type="PROSITE-ProRule" id="PRU00176"/>
    </source>
</evidence>
<evidence type="ECO:0000313" key="4">
    <source>
        <dbReference type="EMBL" id="VBB29808.1"/>
    </source>
</evidence>
<dbReference type="PANTHER" id="PTHR23147">
    <property type="entry name" value="SERINE/ARGININE RICH SPLICING FACTOR"/>
    <property type="match status" value="1"/>
</dbReference>
<dbReference type="SMART" id="SM00360">
    <property type="entry name" value="RRM"/>
    <property type="match status" value="1"/>
</dbReference>